<name>A0A3S5BZ36_9PLAT</name>
<keyword evidence="5" id="KW-1185">Reference proteome</keyword>
<evidence type="ECO:0000256" key="2">
    <source>
        <dbReference type="ARBA" id="ARBA00023180"/>
    </source>
</evidence>
<reference evidence="4" key="1">
    <citation type="submission" date="2018-11" db="EMBL/GenBank/DDBJ databases">
        <authorList>
            <consortium name="Pathogen Informatics"/>
        </authorList>
    </citation>
    <scope>NUCLEOTIDE SEQUENCE</scope>
</reference>
<dbReference type="Pfam" id="PF17064">
    <property type="entry name" value="QVR"/>
    <property type="match status" value="1"/>
</dbReference>
<accession>A0A3S5BZ36</accession>
<keyword evidence="3" id="KW-0812">Transmembrane</keyword>
<dbReference type="PANTHER" id="PTHR38332">
    <property type="entry name" value="PROTEIN CBG11604"/>
    <property type="match status" value="1"/>
</dbReference>
<dbReference type="GO" id="GO:0032222">
    <property type="term" value="P:regulation of synaptic transmission, cholinergic"/>
    <property type="evidence" value="ECO:0007669"/>
    <property type="project" value="InterPro"/>
</dbReference>
<keyword evidence="3" id="KW-0472">Membrane</keyword>
<sequence length="159" mass="17687">MQDKETATLNNLLFYLIFLFYWISFFLLLADAISCYSCNSVNGSNQPCEDPMDGSVGVEKPCMQGISDHKGLFFARFCLKIKGRRQSDGQLLVMRRCSMEKLADIMTHCGEFKLNEDLYSGCIATCNKDWCNAAPPTSSPTARGMVPLALASLAFHFVA</sequence>
<keyword evidence="1" id="KW-0732">Signal</keyword>
<proteinExistence type="predicted"/>
<gene>
    <name evidence="4" type="ORF">PXEA_LOCUS18846</name>
</gene>
<evidence type="ECO:0000256" key="1">
    <source>
        <dbReference type="ARBA" id="ARBA00022729"/>
    </source>
</evidence>
<evidence type="ECO:0000313" key="4">
    <source>
        <dbReference type="EMBL" id="VEL25406.1"/>
    </source>
</evidence>
<comment type="caution">
    <text evidence="4">The sequence shown here is derived from an EMBL/GenBank/DDBJ whole genome shotgun (WGS) entry which is preliminary data.</text>
</comment>
<organism evidence="4 5">
    <name type="scientific">Protopolystoma xenopodis</name>
    <dbReference type="NCBI Taxonomy" id="117903"/>
    <lineage>
        <taxon>Eukaryota</taxon>
        <taxon>Metazoa</taxon>
        <taxon>Spiralia</taxon>
        <taxon>Lophotrochozoa</taxon>
        <taxon>Platyhelminthes</taxon>
        <taxon>Monogenea</taxon>
        <taxon>Polyopisthocotylea</taxon>
        <taxon>Polystomatidea</taxon>
        <taxon>Polystomatidae</taxon>
        <taxon>Protopolystoma</taxon>
    </lineage>
</organism>
<evidence type="ECO:0000256" key="3">
    <source>
        <dbReference type="SAM" id="Phobius"/>
    </source>
</evidence>
<evidence type="ECO:0008006" key="6">
    <source>
        <dbReference type="Google" id="ProtNLM"/>
    </source>
</evidence>
<evidence type="ECO:0000313" key="5">
    <source>
        <dbReference type="Proteomes" id="UP000784294"/>
    </source>
</evidence>
<dbReference type="Proteomes" id="UP000784294">
    <property type="component" value="Unassembled WGS sequence"/>
</dbReference>
<feature type="transmembrane region" description="Helical" evidence="3">
    <location>
        <begin position="12"/>
        <end position="30"/>
    </location>
</feature>
<dbReference type="GO" id="GO:0030431">
    <property type="term" value="P:sleep"/>
    <property type="evidence" value="ECO:0007669"/>
    <property type="project" value="InterPro"/>
</dbReference>
<dbReference type="InterPro" id="IPR031424">
    <property type="entry name" value="QVR-like"/>
</dbReference>
<protein>
    <recommendedName>
        <fullName evidence="6">Protein sleepless</fullName>
    </recommendedName>
</protein>
<dbReference type="EMBL" id="CAAALY010073732">
    <property type="protein sequence ID" value="VEL25406.1"/>
    <property type="molecule type" value="Genomic_DNA"/>
</dbReference>
<keyword evidence="2" id="KW-0325">Glycoprotein</keyword>
<dbReference type="AlphaFoldDB" id="A0A3S5BZ36"/>
<dbReference type="PANTHER" id="PTHR38332:SF2">
    <property type="entry name" value="PROTEIN QUIVER"/>
    <property type="match status" value="1"/>
</dbReference>
<dbReference type="OrthoDB" id="75169at2759"/>
<keyword evidence="3" id="KW-1133">Transmembrane helix</keyword>